<name>A0A132A6L4_SARSC</name>
<evidence type="ECO:0000313" key="1">
    <source>
        <dbReference type="EMBL" id="KPM06613.1"/>
    </source>
</evidence>
<dbReference type="Proteomes" id="UP000616769">
    <property type="component" value="Unassembled WGS sequence"/>
</dbReference>
<reference evidence="1 2" key="1">
    <citation type="journal article" date="2015" name="Parasit. Vectors">
        <title>Draft genome of the scabies mite.</title>
        <authorList>
            <person name="Rider S.D.Jr."/>
            <person name="Morgan M.S."/>
            <person name="Arlian L.G."/>
        </authorList>
    </citation>
    <scope>NUCLEOTIDE SEQUENCE [LARGE SCALE GENOMIC DNA]</scope>
    <source>
        <strain evidence="1">Arlian Lab</strain>
    </source>
</reference>
<dbReference type="EMBL" id="JXLN01010991">
    <property type="protein sequence ID" value="KPM06613.1"/>
    <property type="molecule type" value="Genomic_DNA"/>
</dbReference>
<proteinExistence type="predicted"/>
<protein>
    <submittedName>
        <fullName evidence="1">Uncharacterized protein</fullName>
    </submittedName>
</protein>
<dbReference type="VEuPathDB" id="VectorBase:SSCA009674"/>
<accession>A0A132A6L4</accession>
<dbReference type="AlphaFoldDB" id="A0A132A6L4"/>
<sequence length="61" mass="7060">MDRRLQQRFEMEPIDKTSITGDTIILPCRVANKVGTLQCKSDYGSYNQDSKLKNLKIKKKN</sequence>
<evidence type="ECO:0000313" key="2">
    <source>
        <dbReference type="Proteomes" id="UP000616769"/>
    </source>
</evidence>
<comment type="caution">
    <text evidence="1">The sequence shown here is derived from an EMBL/GenBank/DDBJ whole genome shotgun (WGS) entry which is preliminary data.</text>
</comment>
<organism evidence="1 2">
    <name type="scientific">Sarcoptes scabiei</name>
    <name type="common">Itch mite</name>
    <name type="synonym">Acarus scabiei</name>
    <dbReference type="NCBI Taxonomy" id="52283"/>
    <lineage>
        <taxon>Eukaryota</taxon>
        <taxon>Metazoa</taxon>
        <taxon>Ecdysozoa</taxon>
        <taxon>Arthropoda</taxon>
        <taxon>Chelicerata</taxon>
        <taxon>Arachnida</taxon>
        <taxon>Acari</taxon>
        <taxon>Acariformes</taxon>
        <taxon>Sarcoptiformes</taxon>
        <taxon>Astigmata</taxon>
        <taxon>Psoroptidia</taxon>
        <taxon>Sarcoptoidea</taxon>
        <taxon>Sarcoptidae</taxon>
        <taxon>Sarcoptinae</taxon>
        <taxon>Sarcoptes</taxon>
    </lineage>
</organism>
<gene>
    <name evidence="1" type="ORF">QR98_0050900</name>
</gene>